<dbReference type="RefSeq" id="WP_014679085.1">
    <property type="nucleotide sequence ID" value="NC_017770.1"/>
</dbReference>
<dbReference type="InterPro" id="IPR011622">
    <property type="entry name" value="7TMR_DISM_rcpt_extracell_dom2"/>
</dbReference>
<dbReference type="InterPro" id="IPR003661">
    <property type="entry name" value="HisK_dim/P_dom"/>
</dbReference>
<reference evidence="7" key="1">
    <citation type="submission" date="2012-02" db="EMBL/GenBank/DDBJ databases">
        <title>The complete genome of Solitalea canadensis DSM 3403.</title>
        <authorList>
            <consortium name="US DOE Joint Genome Institute (JGI-PGF)"/>
            <person name="Lucas S."/>
            <person name="Copeland A."/>
            <person name="Lapidus A."/>
            <person name="Glavina del Rio T."/>
            <person name="Dalin E."/>
            <person name="Tice H."/>
            <person name="Bruce D."/>
            <person name="Goodwin L."/>
            <person name="Pitluck S."/>
            <person name="Peters L."/>
            <person name="Ovchinnikova G."/>
            <person name="Lu M."/>
            <person name="Kyrpides N."/>
            <person name="Mavromatis K."/>
            <person name="Ivanova N."/>
            <person name="Brettin T."/>
            <person name="Detter J.C."/>
            <person name="Han C."/>
            <person name="Larimer F."/>
            <person name="Land M."/>
            <person name="Hauser L."/>
            <person name="Markowitz V."/>
            <person name="Cheng J.-F."/>
            <person name="Hugenholtz P."/>
            <person name="Woyke T."/>
            <person name="Wu D."/>
            <person name="Spring S."/>
            <person name="Schroeder M."/>
            <person name="Kopitz M."/>
            <person name="Brambilla E."/>
            <person name="Klenk H.-P."/>
            <person name="Eisen J.A."/>
        </authorList>
    </citation>
    <scope>NUCLEOTIDE SEQUENCE</scope>
    <source>
        <strain evidence="7">DSM 3403</strain>
    </source>
</reference>
<evidence type="ECO:0000256" key="2">
    <source>
        <dbReference type="ARBA" id="ARBA00012438"/>
    </source>
</evidence>
<dbReference type="InterPro" id="IPR036890">
    <property type="entry name" value="HATPase_C_sf"/>
</dbReference>
<comment type="catalytic activity">
    <reaction evidence="1">
        <text>ATP + protein L-histidine = ADP + protein N-phospho-L-histidine.</text>
        <dbReference type="EC" id="2.7.13.3"/>
    </reaction>
</comment>
<dbReference type="SMART" id="SM00387">
    <property type="entry name" value="HATPase_c"/>
    <property type="match status" value="1"/>
</dbReference>
<feature type="domain" description="Histidine kinase" evidence="6">
    <location>
        <begin position="465"/>
        <end position="713"/>
    </location>
</feature>
<dbReference type="InterPro" id="IPR005467">
    <property type="entry name" value="His_kinase_dom"/>
</dbReference>
<dbReference type="Gene3D" id="3.30.565.10">
    <property type="entry name" value="Histidine kinase-like ATPase, C-terminal domain"/>
    <property type="match status" value="1"/>
</dbReference>
<feature type="chain" id="PRO_5003613752" description="histidine kinase" evidence="5">
    <location>
        <begin position="23"/>
        <end position="727"/>
    </location>
</feature>
<dbReference type="PRINTS" id="PR00344">
    <property type="entry name" value="BCTRLSENSOR"/>
</dbReference>
<dbReference type="SUPFAM" id="SSF47384">
    <property type="entry name" value="Homodimeric domain of signal transducing histidine kinase"/>
    <property type="match status" value="1"/>
</dbReference>
<dbReference type="Pfam" id="PF02518">
    <property type="entry name" value="HATPase_c"/>
    <property type="match status" value="1"/>
</dbReference>
<keyword evidence="4" id="KW-1133">Transmembrane helix</keyword>
<keyword evidence="4" id="KW-0812">Transmembrane</keyword>
<dbReference type="OrthoDB" id="9806995at2"/>
<evidence type="ECO:0000256" key="1">
    <source>
        <dbReference type="ARBA" id="ARBA00000085"/>
    </source>
</evidence>
<feature type="transmembrane region" description="Helical" evidence="4">
    <location>
        <begin position="279"/>
        <end position="298"/>
    </location>
</feature>
<evidence type="ECO:0000256" key="4">
    <source>
        <dbReference type="SAM" id="Phobius"/>
    </source>
</evidence>
<dbReference type="Pfam" id="PF07696">
    <property type="entry name" value="7TMR-DISMED2"/>
    <property type="match status" value="1"/>
</dbReference>
<feature type="transmembrane region" description="Helical" evidence="4">
    <location>
        <begin position="249"/>
        <end position="267"/>
    </location>
</feature>
<organism evidence="7 8">
    <name type="scientific">Solitalea canadensis (strain ATCC 29591 / DSM 3403 / JCM 21819 / LMG 8368 / NBRC 15130 / NCIMB 12057 / USAM 9D)</name>
    <name type="common">Flexibacter canadensis</name>
    <dbReference type="NCBI Taxonomy" id="929556"/>
    <lineage>
        <taxon>Bacteria</taxon>
        <taxon>Pseudomonadati</taxon>
        <taxon>Bacteroidota</taxon>
        <taxon>Sphingobacteriia</taxon>
        <taxon>Sphingobacteriales</taxon>
        <taxon>Sphingobacteriaceae</taxon>
        <taxon>Solitalea</taxon>
    </lineage>
</organism>
<dbReference type="CDD" id="cd00082">
    <property type="entry name" value="HisKA"/>
    <property type="match status" value="1"/>
</dbReference>
<protein>
    <recommendedName>
        <fullName evidence="2">histidine kinase</fullName>
        <ecNumber evidence="2">2.7.13.3</ecNumber>
    </recommendedName>
</protein>
<dbReference type="STRING" id="929556.Solca_0733"/>
<evidence type="ECO:0000313" key="8">
    <source>
        <dbReference type="Proteomes" id="UP000007590"/>
    </source>
</evidence>
<dbReference type="Pfam" id="PF07695">
    <property type="entry name" value="7TMR-DISM_7TM"/>
    <property type="match status" value="1"/>
</dbReference>
<keyword evidence="8" id="KW-1185">Reference proteome</keyword>
<dbReference type="HOGENOM" id="CLU_000445_105_2_10"/>
<dbReference type="Gene3D" id="2.60.40.2380">
    <property type="match status" value="1"/>
</dbReference>
<feature type="transmembrane region" description="Helical" evidence="4">
    <location>
        <begin position="211"/>
        <end position="237"/>
    </location>
</feature>
<proteinExistence type="predicted"/>
<dbReference type="EC" id="2.7.13.3" evidence="2"/>
<dbReference type="SMART" id="SM00388">
    <property type="entry name" value="HisKA"/>
    <property type="match status" value="1"/>
</dbReference>
<gene>
    <name evidence="7" type="ordered locus">Solca_0733</name>
</gene>
<feature type="transmembrane region" description="Helical" evidence="4">
    <location>
        <begin position="357"/>
        <end position="383"/>
    </location>
</feature>
<dbReference type="PROSITE" id="PS50109">
    <property type="entry name" value="HIS_KIN"/>
    <property type="match status" value="1"/>
</dbReference>
<keyword evidence="7" id="KW-0418">Kinase</keyword>
<dbReference type="Proteomes" id="UP000007590">
    <property type="component" value="Chromosome"/>
</dbReference>
<keyword evidence="3" id="KW-0597">Phosphoprotein</keyword>
<dbReference type="InterPro" id="IPR011623">
    <property type="entry name" value="7TMR_DISM_rcpt_extracell_dom1"/>
</dbReference>
<feature type="transmembrane region" description="Helical" evidence="4">
    <location>
        <begin position="304"/>
        <end position="322"/>
    </location>
</feature>
<feature type="transmembrane region" description="Helical" evidence="4">
    <location>
        <begin position="183"/>
        <end position="204"/>
    </location>
</feature>
<dbReference type="InterPro" id="IPR003594">
    <property type="entry name" value="HATPase_dom"/>
</dbReference>
<dbReference type="AlphaFoldDB" id="H8KPF9"/>
<name>H8KPF9_SOLCM</name>
<dbReference type="eggNOG" id="COG4191">
    <property type="taxonomic scope" value="Bacteria"/>
</dbReference>
<evidence type="ECO:0000259" key="6">
    <source>
        <dbReference type="PROSITE" id="PS50109"/>
    </source>
</evidence>
<dbReference type="PANTHER" id="PTHR43065:SF50">
    <property type="entry name" value="HISTIDINE KINASE"/>
    <property type="match status" value="1"/>
</dbReference>
<dbReference type="EMBL" id="CP003349">
    <property type="protein sequence ID" value="AFD05857.1"/>
    <property type="molecule type" value="Genomic_DNA"/>
</dbReference>
<dbReference type="PANTHER" id="PTHR43065">
    <property type="entry name" value="SENSOR HISTIDINE KINASE"/>
    <property type="match status" value="1"/>
</dbReference>
<dbReference type="KEGG" id="scn:Solca_0733"/>
<dbReference type="GO" id="GO:0000155">
    <property type="term" value="F:phosphorelay sensor kinase activity"/>
    <property type="evidence" value="ECO:0007669"/>
    <property type="project" value="InterPro"/>
</dbReference>
<dbReference type="InterPro" id="IPR036097">
    <property type="entry name" value="HisK_dim/P_sf"/>
</dbReference>
<dbReference type="SUPFAM" id="SSF55874">
    <property type="entry name" value="ATPase domain of HSP90 chaperone/DNA topoisomerase II/histidine kinase"/>
    <property type="match status" value="1"/>
</dbReference>
<evidence type="ECO:0000256" key="3">
    <source>
        <dbReference type="ARBA" id="ARBA00022553"/>
    </source>
</evidence>
<evidence type="ECO:0000313" key="7">
    <source>
        <dbReference type="EMBL" id="AFD05857.1"/>
    </source>
</evidence>
<keyword evidence="5" id="KW-0732">Signal</keyword>
<feature type="transmembrane region" description="Helical" evidence="4">
    <location>
        <begin position="334"/>
        <end position="351"/>
    </location>
</feature>
<keyword evidence="7" id="KW-0808">Transferase</keyword>
<dbReference type="Gene3D" id="1.10.287.130">
    <property type="match status" value="1"/>
</dbReference>
<feature type="signal peptide" evidence="5">
    <location>
        <begin position="1"/>
        <end position="22"/>
    </location>
</feature>
<sequence length="727" mass="81545">MRLLKLQLLLFMLILPVLKTQAALPFTIAKPGKVYAVGKQVWIYEDASGEKTIEDINHESQFVLGKDPIPNFGITSSNFWLRLELVNNTGKEDLLLLIENPIIDEVEFYYTDSQGNIRSDVSGEHKTFASRTIQHSNYIFSLPLKNNERSICYLKIKSNDQLQLPLFVGTEEAIYQRLLLRDLLFGIYAGIIAVMILYNLFVYLSVKDNSYIYYVFFILFVGLSQATLEGLGFRFLWPGSPWMAINSTVIIPALSGVTTGLFMKSFLQTARYAPVLDKIINSFIGGYIIALIACLLGFNQFGLQLLHVAGAGGSFFALYVGYRIHKLGNRSGRFFLIANSIFLLAVIGFVLRNVNIIPYNTFTSIILELGSALQVILLSFALADKINTLKVEKEHSQAMALLASRENERLITEQNIMLEAKVYERTRELQFTNGELINTLHKLKDTQSQLVEAEKMASLGQLTAGIAHEINNPINFVSSNVKPLQMDIDDLFAVIAKYEELDLTASPAEKLKEIENFKRKIDLEYVGEEIKSLLRGIEDGATRTAEIVKGLRNFSRLDESELKLADIHTCIDSTLVVLKHSIPNGANIVRDFSSVPQIECYPGKLNQALLNLLNNAFHAICKKTNFIEHTVTISTSYVDEMVMIAISDTGIGMPEEVKEKIFEPFFTTKEVGEGTGLGLSIVYKIIEKHQGKIEVSSVPDIGTTFTLLLPKQLETKQKIFINELVQS</sequence>
<accession>H8KPF9</accession>
<keyword evidence="4" id="KW-0472">Membrane</keyword>
<dbReference type="InterPro" id="IPR004358">
    <property type="entry name" value="Sig_transdc_His_kin-like_C"/>
</dbReference>
<evidence type="ECO:0000256" key="5">
    <source>
        <dbReference type="SAM" id="SignalP"/>
    </source>
</evidence>